<reference evidence="1 2" key="1">
    <citation type="journal article" date="2019" name="Genome Biol. Evol.">
        <title>Day and night: Metabolic profiles and evolutionary relationships of six axenic non-marine cyanobacteria.</title>
        <authorList>
            <person name="Will S.E."/>
            <person name="Henke P."/>
            <person name="Boedeker C."/>
            <person name="Huang S."/>
            <person name="Brinkmann H."/>
            <person name="Rohde M."/>
            <person name="Jarek M."/>
            <person name="Friedl T."/>
            <person name="Seufert S."/>
            <person name="Schumacher M."/>
            <person name="Overmann J."/>
            <person name="Neumann-Schaal M."/>
            <person name="Petersen J."/>
        </authorList>
    </citation>
    <scope>NUCLEOTIDE SEQUENCE [LARGE SCALE GENOMIC DNA]</scope>
    <source>
        <strain evidence="1 2">PCC 6912</strain>
    </source>
</reference>
<sequence length="86" mass="9793">MQLSTKLRDLLPPITLFLQTAPPSKANLEGLAIVMLEANLEAQLLGDFTILKDDSGEYLVQQRLNHLVELLPFQYGLMQDEHQEHH</sequence>
<dbReference type="EMBL" id="RSCJ01000011">
    <property type="protein sequence ID" value="RUR80266.1"/>
    <property type="molecule type" value="Genomic_DNA"/>
</dbReference>
<dbReference type="AlphaFoldDB" id="A0A3S0ZUP7"/>
<protein>
    <submittedName>
        <fullName evidence="1">Uncharacterized protein</fullName>
    </submittedName>
</protein>
<proteinExistence type="predicted"/>
<dbReference type="Proteomes" id="UP000268857">
    <property type="component" value="Unassembled WGS sequence"/>
</dbReference>
<evidence type="ECO:0000313" key="1">
    <source>
        <dbReference type="EMBL" id="RUR80266.1"/>
    </source>
</evidence>
<name>A0A3S0ZUP7_CHLFR</name>
<accession>A0A3S0ZUP7</accession>
<organism evidence="1 2">
    <name type="scientific">Chlorogloeopsis fritschii PCC 6912</name>
    <dbReference type="NCBI Taxonomy" id="211165"/>
    <lineage>
        <taxon>Bacteria</taxon>
        <taxon>Bacillati</taxon>
        <taxon>Cyanobacteriota</taxon>
        <taxon>Cyanophyceae</taxon>
        <taxon>Nostocales</taxon>
        <taxon>Chlorogloeopsidaceae</taxon>
        <taxon>Chlorogloeopsis</taxon>
    </lineage>
</organism>
<keyword evidence="2" id="KW-1185">Reference proteome</keyword>
<comment type="caution">
    <text evidence="1">The sequence shown here is derived from an EMBL/GenBank/DDBJ whole genome shotgun (WGS) entry which is preliminary data.</text>
</comment>
<gene>
    <name evidence="1" type="ORF">PCC6912_31260</name>
</gene>
<evidence type="ECO:0000313" key="2">
    <source>
        <dbReference type="Proteomes" id="UP000268857"/>
    </source>
</evidence>